<dbReference type="Gene3D" id="3.90.79.10">
    <property type="entry name" value="Nucleoside Triphosphate Pyrophosphohydrolase"/>
    <property type="match status" value="1"/>
</dbReference>
<dbReference type="GO" id="GO:0004452">
    <property type="term" value="F:isopentenyl-diphosphate delta-isomerase activity"/>
    <property type="evidence" value="ECO:0007669"/>
    <property type="project" value="TreeGrafter"/>
</dbReference>
<dbReference type="SUPFAM" id="SSF55811">
    <property type="entry name" value="Nudix"/>
    <property type="match status" value="1"/>
</dbReference>
<keyword evidence="2" id="KW-1185">Reference proteome</keyword>
<reference evidence="1" key="1">
    <citation type="submission" date="2025-08" db="UniProtKB">
        <authorList>
            <consortium name="Ensembl"/>
        </authorList>
    </citation>
    <scope>IDENTIFICATION</scope>
</reference>
<dbReference type="AlphaFoldDB" id="A0A8C5K7Y5"/>
<proteinExistence type="predicted"/>
<dbReference type="GO" id="GO:0009240">
    <property type="term" value="P:isopentenyl diphosphate biosynthetic process"/>
    <property type="evidence" value="ECO:0007669"/>
    <property type="project" value="TreeGrafter"/>
</dbReference>
<organism evidence="1 2">
    <name type="scientific">Jaculus jaculus</name>
    <name type="common">Lesser Egyptian jerboa</name>
    <dbReference type="NCBI Taxonomy" id="51337"/>
    <lineage>
        <taxon>Eukaryota</taxon>
        <taxon>Metazoa</taxon>
        <taxon>Chordata</taxon>
        <taxon>Craniata</taxon>
        <taxon>Vertebrata</taxon>
        <taxon>Euteleostomi</taxon>
        <taxon>Mammalia</taxon>
        <taxon>Eutheria</taxon>
        <taxon>Euarchontoglires</taxon>
        <taxon>Glires</taxon>
        <taxon>Rodentia</taxon>
        <taxon>Myomorpha</taxon>
        <taxon>Dipodoidea</taxon>
        <taxon>Dipodidae</taxon>
        <taxon>Dipodinae</taxon>
        <taxon>Jaculus</taxon>
    </lineage>
</organism>
<dbReference type="PANTHER" id="PTHR10885">
    <property type="entry name" value="ISOPENTENYL-DIPHOSPHATE DELTA-ISOMERASE"/>
    <property type="match status" value="1"/>
</dbReference>
<gene>
    <name evidence="1" type="primary">LOC101609674</name>
</gene>
<dbReference type="GeneTree" id="ENSGT00390000008527"/>
<protein>
    <submittedName>
        <fullName evidence="1">Isopentenyl-diphosphate delta-isomerase 2</fullName>
    </submittedName>
</protein>
<evidence type="ECO:0000313" key="1">
    <source>
        <dbReference type="Ensembl" id="ENSJJAP00000006032.1"/>
    </source>
</evidence>
<accession>A0A8C5K7Y5</accession>
<evidence type="ECO:0000313" key="2">
    <source>
        <dbReference type="Proteomes" id="UP000694385"/>
    </source>
</evidence>
<dbReference type="Proteomes" id="UP000694385">
    <property type="component" value="Unassembled WGS sequence"/>
</dbReference>
<reference evidence="1" key="2">
    <citation type="submission" date="2025-09" db="UniProtKB">
        <authorList>
            <consortium name="Ensembl"/>
        </authorList>
    </citation>
    <scope>IDENTIFICATION</scope>
</reference>
<sequence length="201" mass="23714">MSQVMEEMCIIIDKQDWVIGGETKGRCCLMENIEKGEYLPGYILNKLNYPNTQYKNTHIFSGHFTDSCSSNPLYNPEELEENNAIGMRRMALRHLQAELGIPRNRYTIFIQDIIFVSQKYHKYQEHEVGSLLFVRRDHTVNPDPTEIKGHCFMSLEELVELLDRQPVTPWFRTIVEDFLFHWLSYLEDTSPFMEPNKIYGL</sequence>
<dbReference type="InterPro" id="IPR015797">
    <property type="entry name" value="NUDIX_hydrolase-like_dom_sf"/>
</dbReference>
<name>A0A8C5K7Y5_JACJA</name>
<dbReference type="PANTHER" id="PTHR10885:SF2">
    <property type="entry name" value="ISOPENTENYL-DIPHOSPHATE DELTA-ISOMERASE 2"/>
    <property type="match status" value="1"/>
</dbReference>
<dbReference type="Ensembl" id="ENSJJAT00000012420.1">
    <property type="protein sequence ID" value="ENSJJAP00000006032.1"/>
    <property type="gene ID" value="ENSJJAG00000010808.1"/>
</dbReference>
<dbReference type="GO" id="GO:0005737">
    <property type="term" value="C:cytoplasm"/>
    <property type="evidence" value="ECO:0007669"/>
    <property type="project" value="TreeGrafter"/>
</dbReference>
<dbReference type="OMA" id="RCSHPLY"/>